<protein>
    <submittedName>
        <fullName evidence="1">FKBP-type peptidyl-prolyl cis-trans isomerase FkpA</fullName>
        <ecNumber evidence="1">5.2.1.8</ecNumber>
    </submittedName>
</protein>
<dbReference type="InterPro" id="IPR046357">
    <property type="entry name" value="PPIase_dom_sf"/>
</dbReference>
<dbReference type="Proteomes" id="UP000005566">
    <property type="component" value="Unassembled WGS sequence"/>
</dbReference>
<keyword evidence="1" id="KW-0413">Isomerase</keyword>
<sequence length="346" mass="38313">MNKFKYYFILSITTLSLFSCSKNNDTPDITPPREYAVQYATDITDIEEYLKTNYITVVDHSGFVDDQDVTITKIPQGGTQQSIFSYLNSATYPKLLVREVSKGLLIHDVAYKIYYLVLRPGVGQSPSNVDGVLAAYHGEYLQRTVTTGTETALTSTFFEDVKYPQDFFNLYTIQPIPLRAWSEIFPQFKTGNYSSNADGTVTHTNFGAGVMFIPSGLGYYSSGSGSIPAYTPLVFSFKLFEIRRLDQDGDGIPSYLEDLNNDGYIYDYRNTAHYSSAAGVINPDDTDGDGIPDFADVDDDGDGYSTKNEIKNPATGLSYPFASIPSCDGGTTDPARLKKHLDKSCH</sequence>
<proteinExistence type="predicted"/>
<dbReference type="RefSeq" id="WP_007136224.1">
    <property type="nucleotide sequence ID" value="NZ_AHKF01000004.1"/>
</dbReference>
<dbReference type="PROSITE" id="PS51257">
    <property type="entry name" value="PROKAR_LIPOPROTEIN"/>
    <property type="match status" value="1"/>
</dbReference>
<comment type="caution">
    <text evidence="1">The sequence shown here is derived from an EMBL/GenBank/DDBJ whole genome shotgun (WGS) entry which is preliminary data.</text>
</comment>
<dbReference type="STRING" id="1086011.HJ01_00047"/>
<dbReference type="GO" id="GO:0005509">
    <property type="term" value="F:calcium ion binding"/>
    <property type="evidence" value="ECO:0007669"/>
    <property type="project" value="InterPro"/>
</dbReference>
<organism evidence="1 2">
    <name type="scientific">Flavobacterium frigoris (strain PS1)</name>
    <dbReference type="NCBI Taxonomy" id="1086011"/>
    <lineage>
        <taxon>Bacteria</taxon>
        <taxon>Pseudomonadati</taxon>
        <taxon>Bacteroidota</taxon>
        <taxon>Flavobacteriia</taxon>
        <taxon>Flavobacteriales</taxon>
        <taxon>Flavobacteriaceae</taxon>
        <taxon>Flavobacterium</taxon>
    </lineage>
</organism>
<keyword evidence="2" id="KW-1185">Reference proteome</keyword>
<dbReference type="InterPro" id="IPR028974">
    <property type="entry name" value="TSP_type-3_rpt"/>
</dbReference>
<reference evidence="1 2" key="1">
    <citation type="journal article" date="2014" name="Acta Crystallogr. D">
        <title>Structure-based characterization and antifreeze properties of a hyperactive ice-binding protein from the Antarctic bacterium Flavobacterium frigoris PS1.</title>
        <authorList>
            <person name="Do H."/>
            <person name="Kim S.J."/>
            <person name="Kim H.J."/>
            <person name="Lee J.H."/>
        </authorList>
    </citation>
    <scope>NUCLEOTIDE SEQUENCE [LARGE SCALE GENOMIC DNA]</scope>
    <source>
        <strain evidence="1 2">PS1</strain>
    </source>
</reference>
<name>H7FLJ9_FLAFP</name>
<dbReference type="AlphaFoldDB" id="H7FLJ9"/>
<dbReference type="PATRIC" id="fig|1086011.3.peg.44"/>
<dbReference type="eggNOG" id="COG0545">
    <property type="taxonomic scope" value="Bacteria"/>
</dbReference>
<accession>H7FLJ9</accession>
<evidence type="ECO:0000313" key="1">
    <source>
        <dbReference type="EMBL" id="EIA10541.1"/>
    </source>
</evidence>
<dbReference type="Gene3D" id="3.10.50.40">
    <property type="match status" value="1"/>
</dbReference>
<evidence type="ECO:0000313" key="2">
    <source>
        <dbReference type="Proteomes" id="UP000005566"/>
    </source>
</evidence>
<gene>
    <name evidence="1" type="ORF">HJ01_00047</name>
</gene>
<dbReference type="GO" id="GO:0003755">
    <property type="term" value="F:peptidyl-prolyl cis-trans isomerase activity"/>
    <property type="evidence" value="ECO:0007669"/>
    <property type="project" value="UniProtKB-EC"/>
</dbReference>
<dbReference type="Gene3D" id="4.10.1080.10">
    <property type="entry name" value="TSP type-3 repeat"/>
    <property type="match status" value="1"/>
</dbReference>
<dbReference type="EMBL" id="AHKF01000004">
    <property type="protein sequence ID" value="EIA10541.1"/>
    <property type="molecule type" value="Genomic_DNA"/>
</dbReference>
<dbReference type="EC" id="5.2.1.8" evidence="1"/>